<sequence>MPPKRKAKISAPPPAISPRKTRSATAVKRADTPALAPARARAPSKKAKLSTAGNAEETHGAKKKADSVKAKDDVSGATEALAAPPHAAAASVGAAKTIIIEACKQCTSFKTRAIKVKEGLESAVPGIVVAVNPDKPRRGCFEIREENGCTHNHAADYVCPISFNELLNMPRPFTPMKKLDMDAVVEDIIKKIT</sequence>
<dbReference type="AlphaFoldDB" id="A0A9E7G2G4"/>
<reference evidence="2" key="1">
    <citation type="submission" date="2022-05" db="EMBL/GenBank/DDBJ databases">
        <title>The Musa troglodytarum L. genome provides insights into the mechanism of non-climacteric behaviour and enrichment of carotenoids.</title>
        <authorList>
            <person name="Wang J."/>
        </authorList>
    </citation>
    <scope>NUCLEOTIDE SEQUENCE</scope>
    <source>
        <tissue evidence="2">Leaf</tissue>
    </source>
</reference>
<dbReference type="PANTHER" id="PTHR33638">
    <property type="entry name" value="SELENOPROTEIN H"/>
    <property type="match status" value="1"/>
</dbReference>
<gene>
    <name evidence="2" type="ORF">MUK42_23934</name>
</gene>
<evidence type="ECO:0000313" key="3">
    <source>
        <dbReference type="Proteomes" id="UP001055439"/>
    </source>
</evidence>
<protein>
    <recommendedName>
        <fullName evidence="4">Selenoprotein H</fullName>
    </recommendedName>
</protein>
<dbReference type="Proteomes" id="UP001055439">
    <property type="component" value="Chromosome 5"/>
</dbReference>
<dbReference type="Gene3D" id="3.40.30.10">
    <property type="entry name" value="Glutaredoxin"/>
    <property type="match status" value="1"/>
</dbReference>
<proteinExistence type="predicted"/>
<dbReference type="InterPro" id="IPR052674">
    <property type="entry name" value="SelWTH-like"/>
</dbReference>
<evidence type="ECO:0000313" key="2">
    <source>
        <dbReference type="EMBL" id="URE07034.1"/>
    </source>
</evidence>
<accession>A0A9E7G2G4</accession>
<dbReference type="EMBL" id="CP097507">
    <property type="protein sequence ID" value="URE07034.1"/>
    <property type="molecule type" value="Genomic_DNA"/>
</dbReference>
<feature type="compositionally biased region" description="Basic and acidic residues" evidence="1">
    <location>
        <begin position="56"/>
        <end position="71"/>
    </location>
</feature>
<organism evidence="2 3">
    <name type="scientific">Musa troglodytarum</name>
    <name type="common">fe'i banana</name>
    <dbReference type="NCBI Taxonomy" id="320322"/>
    <lineage>
        <taxon>Eukaryota</taxon>
        <taxon>Viridiplantae</taxon>
        <taxon>Streptophyta</taxon>
        <taxon>Embryophyta</taxon>
        <taxon>Tracheophyta</taxon>
        <taxon>Spermatophyta</taxon>
        <taxon>Magnoliopsida</taxon>
        <taxon>Liliopsida</taxon>
        <taxon>Zingiberales</taxon>
        <taxon>Musaceae</taxon>
        <taxon>Musa</taxon>
    </lineage>
</organism>
<feature type="region of interest" description="Disordered" evidence="1">
    <location>
        <begin position="1"/>
        <end position="71"/>
    </location>
</feature>
<dbReference type="OrthoDB" id="1933874at2759"/>
<name>A0A9E7G2G4_9LILI</name>
<dbReference type="PANTHER" id="PTHR33638:SF1">
    <property type="entry name" value="SELENOPROTEIN H"/>
    <property type="match status" value="1"/>
</dbReference>
<evidence type="ECO:0000256" key="1">
    <source>
        <dbReference type="SAM" id="MobiDB-lite"/>
    </source>
</evidence>
<dbReference type="GO" id="GO:0005794">
    <property type="term" value="C:Golgi apparatus"/>
    <property type="evidence" value="ECO:0007669"/>
    <property type="project" value="TreeGrafter"/>
</dbReference>
<keyword evidence="3" id="KW-1185">Reference proteome</keyword>
<evidence type="ECO:0008006" key="4">
    <source>
        <dbReference type="Google" id="ProtNLM"/>
    </source>
</evidence>